<proteinExistence type="predicted"/>
<protein>
    <submittedName>
        <fullName evidence="2">Uncharacterized protein</fullName>
    </submittedName>
</protein>
<reference evidence="2" key="1">
    <citation type="journal article" date="2023" name="GigaByte">
        <title>Genome assembly of the bearded iris, Iris pallida Lam.</title>
        <authorList>
            <person name="Bruccoleri R.E."/>
            <person name="Oakeley E.J."/>
            <person name="Faust A.M.E."/>
            <person name="Altorfer M."/>
            <person name="Dessus-Babus S."/>
            <person name="Burckhardt D."/>
            <person name="Oertli M."/>
            <person name="Naumann U."/>
            <person name="Petersen F."/>
            <person name="Wong J."/>
        </authorList>
    </citation>
    <scope>NUCLEOTIDE SEQUENCE</scope>
    <source>
        <strain evidence="2">GSM-AAB239-AS_SAM_17_03QT</strain>
    </source>
</reference>
<feature type="region of interest" description="Disordered" evidence="1">
    <location>
        <begin position="1"/>
        <end position="26"/>
    </location>
</feature>
<keyword evidence="3" id="KW-1185">Reference proteome</keyword>
<dbReference type="Proteomes" id="UP001140949">
    <property type="component" value="Unassembled WGS sequence"/>
</dbReference>
<evidence type="ECO:0000313" key="2">
    <source>
        <dbReference type="EMBL" id="KAJ6806756.1"/>
    </source>
</evidence>
<name>A0AAX6ERR1_IRIPA</name>
<evidence type="ECO:0000313" key="3">
    <source>
        <dbReference type="Proteomes" id="UP001140949"/>
    </source>
</evidence>
<evidence type="ECO:0000256" key="1">
    <source>
        <dbReference type="SAM" id="MobiDB-lite"/>
    </source>
</evidence>
<reference evidence="2" key="2">
    <citation type="submission" date="2023-04" db="EMBL/GenBank/DDBJ databases">
        <authorList>
            <person name="Bruccoleri R.E."/>
            <person name="Oakeley E.J."/>
            <person name="Faust A.-M."/>
            <person name="Dessus-Babus S."/>
            <person name="Altorfer M."/>
            <person name="Burckhardt D."/>
            <person name="Oertli M."/>
            <person name="Naumann U."/>
            <person name="Petersen F."/>
            <person name="Wong J."/>
        </authorList>
    </citation>
    <scope>NUCLEOTIDE SEQUENCE</scope>
    <source>
        <strain evidence="2">GSM-AAB239-AS_SAM_17_03QT</strain>
        <tissue evidence="2">Leaf</tissue>
    </source>
</reference>
<sequence length="39" mass="4138">MRRTTLRSSSPAAGLSRGATTSRASSGDCSFFFTALILR</sequence>
<dbReference type="EMBL" id="JANAVB010034418">
    <property type="protein sequence ID" value="KAJ6806756.1"/>
    <property type="molecule type" value="Genomic_DNA"/>
</dbReference>
<accession>A0AAX6ERR1</accession>
<feature type="compositionally biased region" description="Polar residues" evidence="1">
    <location>
        <begin position="1"/>
        <end position="11"/>
    </location>
</feature>
<organism evidence="2 3">
    <name type="scientific">Iris pallida</name>
    <name type="common">Sweet iris</name>
    <dbReference type="NCBI Taxonomy" id="29817"/>
    <lineage>
        <taxon>Eukaryota</taxon>
        <taxon>Viridiplantae</taxon>
        <taxon>Streptophyta</taxon>
        <taxon>Embryophyta</taxon>
        <taxon>Tracheophyta</taxon>
        <taxon>Spermatophyta</taxon>
        <taxon>Magnoliopsida</taxon>
        <taxon>Liliopsida</taxon>
        <taxon>Asparagales</taxon>
        <taxon>Iridaceae</taxon>
        <taxon>Iridoideae</taxon>
        <taxon>Irideae</taxon>
        <taxon>Iris</taxon>
    </lineage>
</organism>
<comment type="caution">
    <text evidence="2">The sequence shown here is derived from an EMBL/GenBank/DDBJ whole genome shotgun (WGS) entry which is preliminary data.</text>
</comment>
<gene>
    <name evidence="2" type="ORF">M6B38_105375</name>
</gene>
<dbReference type="AlphaFoldDB" id="A0AAX6ERR1"/>